<gene>
    <name evidence="1" type="ORF">BDW02DRAFT_313214</name>
</gene>
<organism evidence="1 2">
    <name type="scientific">Decorospora gaudefroyi</name>
    <dbReference type="NCBI Taxonomy" id="184978"/>
    <lineage>
        <taxon>Eukaryota</taxon>
        <taxon>Fungi</taxon>
        <taxon>Dikarya</taxon>
        <taxon>Ascomycota</taxon>
        <taxon>Pezizomycotina</taxon>
        <taxon>Dothideomycetes</taxon>
        <taxon>Pleosporomycetidae</taxon>
        <taxon>Pleosporales</taxon>
        <taxon>Pleosporineae</taxon>
        <taxon>Pleosporaceae</taxon>
        <taxon>Decorospora</taxon>
    </lineage>
</organism>
<proteinExistence type="predicted"/>
<evidence type="ECO:0000313" key="2">
    <source>
        <dbReference type="Proteomes" id="UP000800040"/>
    </source>
</evidence>
<name>A0A6A5JW15_9PLEO</name>
<accession>A0A6A5JW15</accession>
<keyword evidence="2" id="KW-1185">Reference proteome</keyword>
<protein>
    <submittedName>
        <fullName evidence="1">Uncharacterized protein</fullName>
    </submittedName>
</protein>
<dbReference type="AlphaFoldDB" id="A0A6A5JW15"/>
<reference evidence="1" key="1">
    <citation type="submission" date="2020-01" db="EMBL/GenBank/DDBJ databases">
        <authorList>
            <consortium name="DOE Joint Genome Institute"/>
            <person name="Haridas S."/>
            <person name="Albert R."/>
            <person name="Binder M."/>
            <person name="Bloem J."/>
            <person name="Labutti K."/>
            <person name="Salamov A."/>
            <person name="Andreopoulos B."/>
            <person name="Baker S.E."/>
            <person name="Barry K."/>
            <person name="Bills G."/>
            <person name="Bluhm B.H."/>
            <person name="Cannon C."/>
            <person name="Castanera R."/>
            <person name="Culley D.E."/>
            <person name="Daum C."/>
            <person name="Ezra D."/>
            <person name="Gonzalez J.B."/>
            <person name="Henrissat B."/>
            <person name="Kuo A."/>
            <person name="Liang C."/>
            <person name="Lipzen A."/>
            <person name="Lutzoni F."/>
            <person name="Magnuson J."/>
            <person name="Mondo S."/>
            <person name="Nolan M."/>
            <person name="Ohm R."/>
            <person name="Pangilinan J."/>
            <person name="Park H.-J."/>
            <person name="Ramirez L."/>
            <person name="Alfaro M."/>
            <person name="Sun H."/>
            <person name="Tritt A."/>
            <person name="Yoshinaga Y."/>
            <person name="Zwiers L.-H."/>
            <person name="Turgeon B.G."/>
            <person name="Goodwin S.B."/>
            <person name="Spatafora J.W."/>
            <person name="Crous P.W."/>
            <person name="Grigoriev I.V."/>
        </authorList>
    </citation>
    <scope>NUCLEOTIDE SEQUENCE</scope>
    <source>
        <strain evidence="1">P77</strain>
    </source>
</reference>
<dbReference type="Proteomes" id="UP000800040">
    <property type="component" value="Unassembled WGS sequence"/>
</dbReference>
<evidence type="ECO:0000313" key="1">
    <source>
        <dbReference type="EMBL" id="KAF1828039.1"/>
    </source>
</evidence>
<sequence length="98" mass="10812">MFARICPGVGVGPKQWRLLSCTGPRGGGSTGLEEDIRRQNAMSTFEDGTLAWIRGRIGHRRRRPVFNCFKAERVCSIASSALMTGLLYRVHTLSSSIT</sequence>
<dbReference type="EMBL" id="ML975746">
    <property type="protein sequence ID" value="KAF1828039.1"/>
    <property type="molecule type" value="Genomic_DNA"/>
</dbReference>